<feature type="transmembrane region" description="Helical" evidence="1">
    <location>
        <begin position="127"/>
        <end position="145"/>
    </location>
</feature>
<gene>
    <name evidence="2" type="ORF">BS101_19015</name>
</gene>
<feature type="transmembrane region" description="Helical" evidence="1">
    <location>
        <begin position="21"/>
        <end position="40"/>
    </location>
</feature>
<evidence type="ECO:0000313" key="3">
    <source>
        <dbReference type="Proteomes" id="UP000184604"/>
    </source>
</evidence>
<dbReference type="AlphaFoldDB" id="A0A1L5FCG6"/>
<reference evidence="2 3" key="1">
    <citation type="submission" date="2016-12" db="EMBL/GenBank/DDBJ databases">
        <title>Complete genome sequence of Clostridium kluyveri JZZ isolated from the pit mud of a Chinese flavor liquor-making factory.</title>
        <authorList>
            <person name="Wang Y."/>
        </authorList>
    </citation>
    <scope>NUCLEOTIDE SEQUENCE [LARGE SCALE GENOMIC DNA]</scope>
    <source>
        <strain evidence="2 3">JZZ</strain>
    </source>
</reference>
<name>A0A1L5FCG6_CLOKL</name>
<evidence type="ECO:0000256" key="1">
    <source>
        <dbReference type="SAM" id="Phobius"/>
    </source>
</evidence>
<dbReference type="Proteomes" id="UP000184604">
    <property type="component" value="Chromosome"/>
</dbReference>
<dbReference type="EMBL" id="CP018335">
    <property type="protein sequence ID" value="APM40667.1"/>
    <property type="molecule type" value="Genomic_DNA"/>
</dbReference>
<keyword evidence="1" id="KW-0812">Transmembrane</keyword>
<protein>
    <submittedName>
        <fullName evidence="2">Uncharacterized protein</fullName>
    </submittedName>
</protein>
<evidence type="ECO:0000313" key="2">
    <source>
        <dbReference type="EMBL" id="APM40667.1"/>
    </source>
</evidence>
<keyword evidence="1" id="KW-1133">Transmembrane helix</keyword>
<feature type="transmembrane region" description="Helical" evidence="1">
    <location>
        <begin position="46"/>
        <end position="67"/>
    </location>
</feature>
<keyword evidence="1" id="KW-0472">Membrane</keyword>
<accession>A0A1L5FCG6</accession>
<sequence length="168" mass="20428">MYKNKNNIYHIPIKFNPKYQLILIITTIYLNIFVIFSYSILFQKDILLVLVMPIILLPLFFTLYLDLDLISSIILNKQYVEINYDGIIIKKLFKEIKLKWDEIYIAEMYSLRMANTIRITREKDLRVNKYLRIFGTWFGLFYIYINHNKYKNIDIRKFINTIAVHIRL</sequence>
<organism evidence="2 3">
    <name type="scientific">Clostridium kluyveri</name>
    <dbReference type="NCBI Taxonomy" id="1534"/>
    <lineage>
        <taxon>Bacteria</taxon>
        <taxon>Bacillati</taxon>
        <taxon>Bacillota</taxon>
        <taxon>Clostridia</taxon>
        <taxon>Eubacteriales</taxon>
        <taxon>Clostridiaceae</taxon>
        <taxon>Clostridium</taxon>
    </lineage>
</organism>
<proteinExistence type="predicted"/>